<dbReference type="AlphaFoldDB" id="A0A0E0CQ23"/>
<keyword evidence="3" id="KW-1185">Reference proteome</keyword>
<evidence type="ECO:0000256" key="1">
    <source>
        <dbReference type="SAM" id="MobiDB-lite"/>
    </source>
</evidence>
<proteinExistence type="predicted"/>
<feature type="compositionally biased region" description="Gly residues" evidence="1">
    <location>
        <begin position="37"/>
        <end position="47"/>
    </location>
</feature>
<dbReference type="HOGENOM" id="CLU_2088667_0_0_1"/>
<evidence type="ECO:0000313" key="2">
    <source>
        <dbReference type="EnsemblPlants" id="OMERI02G27740.1"/>
    </source>
</evidence>
<reference evidence="2" key="2">
    <citation type="submission" date="2018-05" db="EMBL/GenBank/DDBJ databases">
        <title>OmerRS3 (Oryza meridionalis Reference Sequence Version 3).</title>
        <authorList>
            <person name="Zhang J."/>
            <person name="Kudrna D."/>
            <person name="Lee S."/>
            <person name="Talag J."/>
            <person name="Welchert J."/>
            <person name="Wing R.A."/>
        </authorList>
    </citation>
    <scope>NUCLEOTIDE SEQUENCE [LARGE SCALE GENOMIC DNA]</scope>
    <source>
        <strain evidence="2">cv. OR44</strain>
    </source>
</reference>
<organism evidence="2">
    <name type="scientific">Oryza meridionalis</name>
    <dbReference type="NCBI Taxonomy" id="40149"/>
    <lineage>
        <taxon>Eukaryota</taxon>
        <taxon>Viridiplantae</taxon>
        <taxon>Streptophyta</taxon>
        <taxon>Embryophyta</taxon>
        <taxon>Tracheophyta</taxon>
        <taxon>Spermatophyta</taxon>
        <taxon>Magnoliopsida</taxon>
        <taxon>Liliopsida</taxon>
        <taxon>Poales</taxon>
        <taxon>Poaceae</taxon>
        <taxon>BOP clade</taxon>
        <taxon>Oryzoideae</taxon>
        <taxon>Oryzeae</taxon>
        <taxon>Oryzinae</taxon>
        <taxon>Oryza</taxon>
    </lineage>
</organism>
<feature type="region of interest" description="Disordered" evidence="1">
    <location>
        <begin position="1"/>
        <end position="65"/>
    </location>
</feature>
<name>A0A0E0CQ23_9ORYZ</name>
<protein>
    <submittedName>
        <fullName evidence="2">Uncharacterized protein</fullName>
    </submittedName>
</protein>
<feature type="compositionally biased region" description="Basic residues" evidence="1">
    <location>
        <begin position="23"/>
        <end position="33"/>
    </location>
</feature>
<dbReference type="Proteomes" id="UP000008021">
    <property type="component" value="Chromosome 2"/>
</dbReference>
<accession>A0A0E0CQ23</accession>
<dbReference type="Gramene" id="OMERI02G27740.1">
    <property type="protein sequence ID" value="OMERI02G27740.1"/>
    <property type="gene ID" value="OMERI02G27740"/>
</dbReference>
<dbReference type="EnsemblPlants" id="OMERI02G27740.1">
    <property type="protein sequence ID" value="OMERI02G27740.1"/>
    <property type="gene ID" value="OMERI02G27740"/>
</dbReference>
<reference evidence="2" key="1">
    <citation type="submission" date="2015-04" db="UniProtKB">
        <authorList>
            <consortium name="EnsemblPlants"/>
        </authorList>
    </citation>
    <scope>IDENTIFICATION</scope>
</reference>
<evidence type="ECO:0000313" key="3">
    <source>
        <dbReference type="Proteomes" id="UP000008021"/>
    </source>
</evidence>
<sequence length="117" mass="12376">MQRNNSSPPADPLFSSSPVSLPRVRRARWRRPRLPGLGLGDPGGGRRGANRSEARARPPGGEEMTCIRPGHLSFRVIGGACSSRGVTPVIGKSVGLRCNGPGPQGIIRGPFWPTAIC</sequence>